<dbReference type="STRING" id="333138.LQ50_16740"/>
<name>A0A0B0I9H8_9BACI</name>
<dbReference type="AlphaFoldDB" id="A0A0B0I9H8"/>
<dbReference type="GO" id="GO:0046872">
    <property type="term" value="F:metal ion binding"/>
    <property type="evidence" value="ECO:0007669"/>
    <property type="project" value="UniProtKB-KW"/>
</dbReference>
<gene>
    <name evidence="4" type="ORF">LQ50_16740</name>
</gene>
<sequence length="201" mass="22558">MNIYCIGRNYAKHAEELGNAIPEQPLLFSKPSHSLTRANGQSIVLPKGLGEIHYELEIVLKINKPVQKGDKVTDVVSEMALGLDLTLRDVQSELKKKGQPWLRAKGFKHSAIITNFWTFDQEECATTSFAFELNGERVQIGNSRDMIFPFQDIIDECAEWFGLDEGDLIFTGTPEGVGPINSKDVGKMFWGKEEKGHFLVD</sequence>
<dbReference type="Gene3D" id="3.90.850.10">
    <property type="entry name" value="Fumarylacetoacetase-like, C-terminal domain"/>
    <property type="match status" value="1"/>
</dbReference>
<evidence type="ECO:0000313" key="4">
    <source>
        <dbReference type="EMBL" id="KHF39193.1"/>
    </source>
</evidence>
<dbReference type="GO" id="GO:0018773">
    <property type="term" value="F:acetylpyruvate hydrolase activity"/>
    <property type="evidence" value="ECO:0007669"/>
    <property type="project" value="TreeGrafter"/>
</dbReference>
<dbReference type="Proteomes" id="UP000030832">
    <property type="component" value="Unassembled WGS sequence"/>
</dbReference>
<dbReference type="RefSeq" id="WP_034631095.1">
    <property type="nucleotide sequence ID" value="NZ_JRJU01000022.1"/>
</dbReference>
<evidence type="ECO:0000313" key="5">
    <source>
        <dbReference type="Proteomes" id="UP000030832"/>
    </source>
</evidence>
<keyword evidence="4" id="KW-0378">Hydrolase</keyword>
<dbReference type="SUPFAM" id="SSF56529">
    <property type="entry name" value="FAH"/>
    <property type="match status" value="1"/>
</dbReference>
<evidence type="ECO:0000256" key="2">
    <source>
        <dbReference type="ARBA" id="ARBA00022723"/>
    </source>
</evidence>
<dbReference type="InterPro" id="IPR036663">
    <property type="entry name" value="Fumarylacetoacetase_C_sf"/>
</dbReference>
<dbReference type="OrthoDB" id="9805307at2"/>
<feature type="domain" description="Fumarylacetoacetase-like C-terminal" evidence="3">
    <location>
        <begin position="3"/>
        <end position="183"/>
    </location>
</feature>
<dbReference type="EMBL" id="JRJU01000022">
    <property type="protein sequence ID" value="KHF39193.1"/>
    <property type="molecule type" value="Genomic_DNA"/>
</dbReference>
<keyword evidence="5" id="KW-1185">Reference proteome</keyword>
<organism evidence="4 5">
    <name type="scientific">Halalkalibacter okhensis</name>
    <dbReference type="NCBI Taxonomy" id="333138"/>
    <lineage>
        <taxon>Bacteria</taxon>
        <taxon>Bacillati</taxon>
        <taxon>Bacillota</taxon>
        <taxon>Bacilli</taxon>
        <taxon>Bacillales</taxon>
        <taxon>Bacillaceae</taxon>
        <taxon>Halalkalibacter</taxon>
    </lineage>
</organism>
<evidence type="ECO:0000259" key="3">
    <source>
        <dbReference type="Pfam" id="PF01557"/>
    </source>
</evidence>
<dbReference type="PANTHER" id="PTHR11820">
    <property type="entry name" value="ACYLPYRUVASE"/>
    <property type="match status" value="1"/>
</dbReference>
<evidence type="ECO:0000256" key="1">
    <source>
        <dbReference type="ARBA" id="ARBA00010211"/>
    </source>
</evidence>
<comment type="similarity">
    <text evidence="1">Belongs to the FAH family.</text>
</comment>
<dbReference type="Pfam" id="PF01557">
    <property type="entry name" value="FAA_hydrolase"/>
    <property type="match status" value="1"/>
</dbReference>
<accession>A0A0B0I9H8</accession>
<keyword evidence="2" id="KW-0479">Metal-binding</keyword>
<protein>
    <submittedName>
        <fullName evidence="4">Fumarylacetoacetate hydrolase</fullName>
    </submittedName>
</protein>
<dbReference type="PANTHER" id="PTHR11820:SF7">
    <property type="entry name" value="ACYLPYRUVASE FAHD1, MITOCHONDRIAL"/>
    <property type="match status" value="1"/>
</dbReference>
<dbReference type="eggNOG" id="COG0179">
    <property type="taxonomic scope" value="Bacteria"/>
</dbReference>
<comment type="caution">
    <text evidence="4">The sequence shown here is derived from an EMBL/GenBank/DDBJ whole genome shotgun (WGS) entry which is preliminary data.</text>
</comment>
<reference evidence="4 5" key="1">
    <citation type="submission" date="2014-09" db="EMBL/GenBank/DDBJ databases">
        <title>Genome sequencing and annotation of Bacillus Okhensis strain Kh10-101T.</title>
        <authorList>
            <person name="Prakash J.S."/>
        </authorList>
    </citation>
    <scope>NUCLEOTIDE SEQUENCE [LARGE SCALE GENOMIC DNA]</scope>
    <source>
        <strain evidence="5">Kh10-101T</strain>
    </source>
</reference>
<proteinExistence type="inferred from homology"/>
<dbReference type="InterPro" id="IPR011234">
    <property type="entry name" value="Fumarylacetoacetase-like_C"/>
</dbReference>